<dbReference type="Pfam" id="PF13424">
    <property type="entry name" value="TPR_12"/>
    <property type="match status" value="2"/>
</dbReference>
<dbReference type="PANTHER" id="PTHR10098:SF108">
    <property type="entry name" value="TETRATRICOPEPTIDE REPEAT PROTEIN 28"/>
    <property type="match status" value="1"/>
</dbReference>
<sequence length="957" mass="105988">MTYRKKLPPEFRQTDGLSGRRKYRLVHDLPGVDPGLDRIIEEGLNVARRRAFLIECAGEMGGDGAAFREALAAFVRKSGFKVIRTADRGGVVEPLTLTRTIVEGFTPWSELGESLPAGMAEKLRLIEDGYGGTGAGKAEDEAHDPRSLRWTRVDYTIELLVRVMEGPTAVFADNTEGGGDLETLAVLERLMSERSHTPFLLVLGGTSGAVSSEYFDRVDSLHLRYLPLVRSVELGSLGEELGRRLKPGQLEHYLAELPRSRVHAEQLRAYYEHDLDGVFEERLLTSKTPIQLFMYRWEELREEEKEVLCALAGEARPQSTDSVVRCTGFGVKRVEKLLGELTARSFCERVDAGYTLRVPRFAGWIADFAEEMMDKAHLAGLSAEVEPGRSFVEDFFRVKHLSAVGRDDEALVGYVDVLKRLHRLGFFPTICSLEPLGEGVASRGRNKGLSLEARLILAQADIELLRFDSALRHLDIVTESLSAEDAPFAGRECLLRGDVHEARGENDAAIRCFREAAELFGGTREGALALRRAVDIQGSLGDLERDTSLVDELMGFPEREGIGYVKKILKAKQLKQGGKFEEAASILSDLVKAVKRGGITWLGVSAEIDLGNVYRHLGRLEEAAKQLGGAVKHAGLKGDLRGLADAKLGLANVLYLQGRFGEAADLHLECLPIFDRVRVPHERMTILNNLGMIYLNWGRLESALDCLERCRAYFAGTRFTAYLNAVELNLGLALVNLGLAAEALATLDGLKVRLSEDNPYRRILLWVMGLAAREQENLELAEDLMTRALRGFRETSMLGWELKAVQHLAEIMVAARRPQQAKELLEEARPRSETLGSDINRASFLRGLAEAELALGDADKALDLARQALVLDEKSGNPVHQALLYHLMGRAHLVQGDMPAAKNSLKSAMDELEGVLGDLTQARHRRSFLGRPAVRDLFATATLLSVSLDRRKFEEGR</sequence>
<organism evidence="1 2">
    <name type="scientific">Candidatus Coatesbacteria bacterium RBG_13_66_14</name>
    <dbReference type="NCBI Taxonomy" id="1817816"/>
    <lineage>
        <taxon>Bacteria</taxon>
        <taxon>Candidatus Coatesiibacteriota</taxon>
    </lineage>
</organism>
<dbReference type="SMART" id="SM00028">
    <property type="entry name" value="TPR"/>
    <property type="match status" value="6"/>
</dbReference>
<reference evidence="1 2" key="1">
    <citation type="journal article" date="2016" name="Nat. Commun.">
        <title>Thousands of microbial genomes shed light on interconnected biogeochemical processes in an aquifer system.</title>
        <authorList>
            <person name="Anantharaman K."/>
            <person name="Brown C.T."/>
            <person name="Hug L.A."/>
            <person name="Sharon I."/>
            <person name="Castelle C.J."/>
            <person name="Probst A.J."/>
            <person name="Thomas B.C."/>
            <person name="Singh A."/>
            <person name="Wilkins M.J."/>
            <person name="Karaoz U."/>
            <person name="Brodie E.L."/>
            <person name="Williams K.H."/>
            <person name="Hubbard S.S."/>
            <person name="Banfield J.F."/>
        </authorList>
    </citation>
    <scope>NUCLEOTIDE SEQUENCE [LARGE SCALE GENOMIC DNA]</scope>
</reference>
<dbReference type="EMBL" id="MFAF01000135">
    <property type="protein sequence ID" value="OGD71993.1"/>
    <property type="molecule type" value="Genomic_DNA"/>
</dbReference>
<dbReference type="InterPro" id="IPR019734">
    <property type="entry name" value="TPR_rpt"/>
</dbReference>
<dbReference type="SUPFAM" id="SSF48452">
    <property type="entry name" value="TPR-like"/>
    <property type="match status" value="3"/>
</dbReference>
<proteinExistence type="predicted"/>
<dbReference type="PANTHER" id="PTHR10098">
    <property type="entry name" value="RAPSYN-RELATED"/>
    <property type="match status" value="1"/>
</dbReference>
<dbReference type="Proteomes" id="UP000177187">
    <property type="component" value="Unassembled WGS sequence"/>
</dbReference>
<dbReference type="AlphaFoldDB" id="A0A1F5EX64"/>
<gene>
    <name evidence="1" type="ORF">A2Y64_03640</name>
</gene>
<evidence type="ECO:0000313" key="1">
    <source>
        <dbReference type="EMBL" id="OGD71993.1"/>
    </source>
</evidence>
<accession>A0A1F5EX64</accession>
<evidence type="ECO:0008006" key="3">
    <source>
        <dbReference type="Google" id="ProtNLM"/>
    </source>
</evidence>
<comment type="caution">
    <text evidence="1">The sequence shown here is derived from an EMBL/GenBank/DDBJ whole genome shotgun (WGS) entry which is preliminary data.</text>
</comment>
<evidence type="ECO:0000313" key="2">
    <source>
        <dbReference type="Proteomes" id="UP000177187"/>
    </source>
</evidence>
<name>A0A1F5EX64_9BACT</name>
<protein>
    <recommendedName>
        <fullName evidence="3">MalT-like TPR region domain-containing protein</fullName>
    </recommendedName>
</protein>
<dbReference type="InterPro" id="IPR011990">
    <property type="entry name" value="TPR-like_helical_dom_sf"/>
</dbReference>
<dbReference type="STRING" id="1817816.A2Y64_03640"/>
<dbReference type="Gene3D" id="1.25.40.10">
    <property type="entry name" value="Tetratricopeptide repeat domain"/>
    <property type="match status" value="3"/>
</dbReference>